<evidence type="ECO:0000256" key="9">
    <source>
        <dbReference type="SAM" id="Phobius"/>
    </source>
</evidence>
<dbReference type="PANTHER" id="PTHR48022:SF5">
    <property type="entry name" value="ALPHA-GLUCOSIDES PERMEASE MPH2-RELATED"/>
    <property type="match status" value="1"/>
</dbReference>
<gene>
    <name evidence="11" type="ORF">B7463_g3212</name>
</gene>
<feature type="transmembrane region" description="Helical" evidence="9">
    <location>
        <begin position="399"/>
        <end position="425"/>
    </location>
</feature>
<evidence type="ECO:0000313" key="11">
    <source>
        <dbReference type="EMBL" id="RFU33081.1"/>
    </source>
</evidence>
<dbReference type="InterPro" id="IPR050360">
    <property type="entry name" value="MFS_Sugar_Transporters"/>
</dbReference>
<sequence length="532" mass="59223">MDTKVESRTSETSDIPNNINSVDMIQAANGQLKETDMTIQEGLQKHYKAMLWSGFLSIAVIMEGYDALLLSSLFGLPAFKEGYGEELADGSFNISAKWQSSVTQAVKVGQFFGLFIAGWVADKYGFKKTTMGTCVITAALIFMQFFATSIELLMVAQLLVGFPLGVFMTLTTVYAAEICPLVLRPYLISWVNLCWTIGKLIAAGVLRSFVNDHSQWAYRIPFATQWIWPPIVLFGTIFAPESPWWYIRQNRPDDARRSLKRLSSGVTAEEIDNTVADITLTNEHELELQSGTSYLDCFRGTNLRRTEIACMIWLTQPLCGFAIVGFATYFFQQAGLSADDAFSLSLGQQGIAFCGGIVAWFLLPRVGRRTLMLWGLAASVVSQMIIGGLGVPLPKNGMAWATGCMLLIYVLAYSLTIGPICYIIVAEIGSSRLRNKTAVLARNAYQIATIVSGILTSYQVNSTAWNWRGKAGFFWGTASIILWVYCYFRLPEIKDRTFLELDLLFENKVKAKSFNKTKVNTINEVMKGKETK</sequence>
<accession>A0A3E2HJ59</accession>
<feature type="transmembrane region" description="Helical" evidence="9">
    <location>
        <begin position="308"/>
        <end position="330"/>
    </location>
</feature>
<comment type="subcellular location">
    <subcellularLocation>
        <location evidence="1">Membrane</location>
        <topology evidence="1">Multi-pass membrane protein</topology>
    </subcellularLocation>
</comment>
<feature type="transmembrane region" description="Helical" evidence="9">
    <location>
        <begin position="437"/>
        <end position="460"/>
    </location>
</feature>
<comment type="caution">
    <text evidence="11">The sequence shown here is derived from an EMBL/GenBank/DDBJ whole genome shotgun (WGS) entry which is preliminary data.</text>
</comment>
<dbReference type="OMA" id="RTDDWAW"/>
<dbReference type="GO" id="GO:0005351">
    <property type="term" value="F:carbohydrate:proton symporter activity"/>
    <property type="evidence" value="ECO:0007669"/>
    <property type="project" value="TreeGrafter"/>
</dbReference>
<reference evidence="11 12" key="1">
    <citation type="submission" date="2018-05" db="EMBL/GenBank/DDBJ databases">
        <title>Draft genome sequence of Scytalidium lignicola DSM 105466, a ubiquitous saprotrophic fungus.</title>
        <authorList>
            <person name="Buettner E."/>
            <person name="Gebauer A.M."/>
            <person name="Hofrichter M."/>
            <person name="Liers C."/>
            <person name="Kellner H."/>
        </authorList>
    </citation>
    <scope>NUCLEOTIDE SEQUENCE [LARGE SCALE GENOMIC DNA]</scope>
    <source>
        <strain evidence="11 12">DSM 105466</strain>
    </source>
</reference>
<dbReference type="FunFam" id="1.20.1250.20:FF:000078">
    <property type="entry name" value="MFS maltose transporter, putative"/>
    <property type="match status" value="1"/>
</dbReference>
<dbReference type="PROSITE" id="PS00217">
    <property type="entry name" value="SUGAR_TRANSPORT_2"/>
    <property type="match status" value="1"/>
</dbReference>
<comment type="similarity">
    <text evidence="2 8">Belongs to the major facilitator superfamily. Sugar transporter (TC 2.A.1.1) family.</text>
</comment>
<dbReference type="EMBL" id="NCSJ02000041">
    <property type="protein sequence ID" value="RFU33081.1"/>
    <property type="molecule type" value="Genomic_DNA"/>
</dbReference>
<dbReference type="NCBIfam" id="TIGR00879">
    <property type="entry name" value="SP"/>
    <property type="match status" value="1"/>
</dbReference>
<keyword evidence="5 9" id="KW-1133">Transmembrane helix</keyword>
<dbReference type="GO" id="GO:0016020">
    <property type="term" value="C:membrane"/>
    <property type="evidence" value="ECO:0007669"/>
    <property type="project" value="UniProtKB-SubCell"/>
</dbReference>
<feature type="transmembrane region" description="Helical" evidence="9">
    <location>
        <begin position="342"/>
        <end position="363"/>
    </location>
</feature>
<evidence type="ECO:0000313" key="12">
    <source>
        <dbReference type="Proteomes" id="UP000258309"/>
    </source>
</evidence>
<keyword evidence="6 9" id="KW-0472">Membrane</keyword>
<dbReference type="Pfam" id="PF00083">
    <property type="entry name" value="Sugar_tr"/>
    <property type="match status" value="1"/>
</dbReference>
<name>A0A3E2HJ59_SCYLI</name>
<dbReference type="InterPro" id="IPR036259">
    <property type="entry name" value="MFS_trans_sf"/>
</dbReference>
<feature type="transmembrane region" description="Helical" evidence="9">
    <location>
        <begin position="370"/>
        <end position="393"/>
    </location>
</feature>
<feature type="transmembrane region" description="Helical" evidence="9">
    <location>
        <begin position="55"/>
        <end position="78"/>
    </location>
</feature>
<evidence type="ECO:0000256" key="2">
    <source>
        <dbReference type="ARBA" id="ARBA00010992"/>
    </source>
</evidence>
<feature type="domain" description="Major facilitator superfamily (MFS) profile" evidence="10">
    <location>
        <begin position="52"/>
        <end position="494"/>
    </location>
</feature>
<dbReference type="InterPro" id="IPR005829">
    <property type="entry name" value="Sugar_transporter_CS"/>
</dbReference>
<organism evidence="11 12">
    <name type="scientific">Scytalidium lignicola</name>
    <name type="common">Hyphomycete</name>
    <dbReference type="NCBI Taxonomy" id="5539"/>
    <lineage>
        <taxon>Eukaryota</taxon>
        <taxon>Fungi</taxon>
        <taxon>Dikarya</taxon>
        <taxon>Ascomycota</taxon>
        <taxon>Pezizomycotina</taxon>
        <taxon>Leotiomycetes</taxon>
        <taxon>Leotiomycetes incertae sedis</taxon>
        <taxon>Scytalidium</taxon>
    </lineage>
</organism>
<dbReference type="InterPro" id="IPR020846">
    <property type="entry name" value="MFS_dom"/>
</dbReference>
<keyword evidence="3 8" id="KW-0813">Transport</keyword>
<evidence type="ECO:0000256" key="1">
    <source>
        <dbReference type="ARBA" id="ARBA00004141"/>
    </source>
</evidence>
<feature type="non-terminal residue" evidence="11">
    <location>
        <position position="1"/>
    </location>
</feature>
<feature type="transmembrane region" description="Helical" evidence="9">
    <location>
        <begin position="129"/>
        <end position="147"/>
    </location>
</feature>
<dbReference type="InterPro" id="IPR005828">
    <property type="entry name" value="MFS_sugar_transport-like"/>
</dbReference>
<dbReference type="Proteomes" id="UP000258309">
    <property type="component" value="Unassembled WGS sequence"/>
</dbReference>
<evidence type="ECO:0000259" key="10">
    <source>
        <dbReference type="PROSITE" id="PS50850"/>
    </source>
</evidence>
<keyword evidence="4 9" id="KW-0812">Transmembrane</keyword>
<dbReference type="GO" id="GO:0000023">
    <property type="term" value="P:maltose metabolic process"/>
    <property type="evidence" value="ECO:0007669"/>
    <property type="project" value="UniProtKB-KW"/>
</dbReference>
<evidence type="ECO:0000256" key="7">
    <source>
        <dbReference type="ARBA" id="ARBA00026248"/>
    </source>
</evidence>
<dbReference type="OrthoDB" id="6612291at2759"/>
<protein>
    <recommendedName>
        <fullName evidence="10">Major facilitator superfamily (MFS) profile domain-containing protein</fullName>
    </recommendedName>
</protein>
<dbReference type="SUPFAM" id="SSF103473">
    <property type="entry name" value="MFS general substrate transporter"/>
    <property type="match status" value="1"/>
</dbReference>
<evidence type="ECO:0000256" key="8">
    <source>
        <dbReference type="RuleBase" id="RU003346"/>
    </source>
</evidence>
<proteinExistence type="inferred from homology"/>
<feature type="transmembrane region" description="Helical" evidence="9">
    <location>
        <begin position="187"/>
        <end position="206"/>
    </location>
</feature>
<feature type="transmembrane region" description="Helical" evidence="9">
    <location>
        <begin position="472"/>
        <end position="490"/>
    </location>
</feature>
<dbReference type="Gene3D" id="1.20.1250.20">
    <property type="entry name" value="MFS general substrate transporter like domains"/>
    <property type="match status" value="1"/>
</dbReference>
<keyword evidence="12" id="KW-1185">Reference proteome</keyword>
<dbReference type="PROSITE" id="PS50850">
    <property type="entry name" value="MFS"/>
    <property type="match status" value="1"/>
</dbReference>
<feature type="transmembrane region" description="Helical" evidence="9">
    <location>
        <begin position="226"/>
        <end position="247"/>
    </location>
</feature>
<keyword evidence="7" id="KW-0462">Maltose metabolism</keyword>
<dbReference type="PANTHER" id="PTHR48022">
    <property type="entry name" value="PLASTIDIC GLUCOSE TRANSPORTER 4"/>
    <property type="match status" value="1"/>
</dbReference>
<feature type="transmembrane region" description="Helical" evidence="9">
    <location>
        <begin position="98"/>
        <end position="117"/>
    </location>
</feature>
<evidence type="ECO:0000256" key="4">
    <source>
        <dbReference type="ARBA" id="ARBA00022692"/>
    </source>
</evidence>
<dbReference type="AlphaFoldDB" id="A0A3E2HJ59"/>
<evidence type="ECO:0000256" key="3">
    <source>
        <dbReference type="ARBA" id="ARBA00022448"/>
    </source>
</evidence>
<evidence type="ECO:0000256" key="6">
    <source>
        <dbReference type="ARBA" id="ARBA00023136"/>
    </source>
</evidence>
<dbReference type="InterPro" id="IPR003663">
    <property type="entry name" value="Sugar/inositol_transpt"/>
</dbReference>
<feature type="non-terminal residue" evidence="11">
    <location>
        <position position="532"/>
    </location>
</feature>
<feature type="transmembrane region" description="Helical" evidence="9">
    <location>
        <begin position="153"/>
        <end position="175"/>
    </location>
</feature>
<evidence type="ECO:0000256" key="5">
    <source>
        <dbReference type="ARBA" id="ARBA00022989"/>
    </source>
</evidence>